<gene>
    <name evidence="1" type="primary">casA</name>
    <name evidence="1" type="ORF">DIW82_01620</name>
</gene>
<organism evidence="1 2">
    <name type="scientific">Corynebacterium nuruki</name>
    <dbReference type="NCBI Taxonomy" id="1032851"/>
    <lineage>
        <taxon>Bacteria</taxon>
        <taxon>Bacillati</taxon>
        <taxon>Actinomycetota</taxon>
        <taxon>Actinomycetes</taxon>
        <taxon>Mycobacteriales</taxon>
        <taxon>Corynebacteriaceae</taxon>
        <taxon>Corynebacterium</taxon>
    </lineage>
</organism>
<dbReference type="STRING" id="863239.GCA_000213935_01409"/>
<dbReference type="InterPro" id="IPR013381">
    <property type="entry name" value="CRISPR-assoc_prot_Cse1"/>
</dbReference>
<dbReference type="NCBIfam" id="TIGR02547">
    <property type="entry name" value="casA_cse1"/>
    <property type="match status" value="1"/>
</dbReference>
<sequence length="346" mass="38771">MDSYNLLDRSWIPVVDHEGHETSVGIRELLARPADFRGLAAPLGTVSFAIMRVLLAVLYRSWDSKKWRRSERAVEHWLEKWDQESLLDPEVEDYLSTWENRFDLRDKEHPFFQVAGLHTAKGEWKPLEIIFPDVGDEGDLFSMRDRLASVDAAEAAQAVVHCMAFDFSGIKPGADGDKRVKGGKGYPIGIGWCGWLGGTVIEGKNLRETLLLNYIPLRPGAGTEDRPLWEMEDIGPAARDGLTAPGPVELLTWPQRRILLHWDGDRVTGVLVTNGDAVDYTTQNSVETMSPWRFSEPQTKKAKAIRYMPQSLSVGKTMWRSLGGLFPNSAPEMTALKLSGEKLSLP</sequence>
<reference evidence="1 2" key="1">
    <citation type="journal article" date="2018" name="Nat. Biotechnol.">
        <title>A standardized bacterial taxonomy based on genome phylogeny substantially revises the tree of life.</title>
        <authorList>
            <person name="Parks D.H."/>
            <person name="Chuvochina M."/>
            <person name="Waite D.W."/>
            <person name="Rinke C."/>
            <person name="Skarshewski A."/>
            <person name="Chaumeil P.A."/>
            <person name="Hugenholtz P."/>
        </authorList>
    </citation>
    <scope>NUCLEOTIDE SEQUENCE [LARGE SCALE GENOMIC DNA]</scope>
    <source>
        <strain evidence="1">UBA11247</strain>
    </source>
</reference>
<evidence type="ECO:0000313" key="2">
    <source>
        <dbReference type="Proteomes" id="UP000261739"/>
    </source>
</evidence>
<dbReference type="EMBL" id="DQID01000041">
    <property type="protein sequence ID" value="HCT13517.1"/>
    <property type="molecule type" value="Genomic_DNA"/>
</dbReference>
<proteinExistence type="predicted"/>
<name>A0A3D4SWW9_9CORY</name>
<evidence type="ECO:0000313" key="1">
    <source>
        <dbReference type="EMBL" id="HCT13517.1"/>
    </source>
</evidence>
<accession>A0A3D4SWW9</accession>
<feature type="non-terminal residue" evidence="1">
    <location>
        <position position="346"/>
    </location>
</feature>
<dbReference type="Proteomes" id="UP000261739">
    <property type="component" value="Unassembled WGS sequence"/>
</dbReference>
<comment type="caution">
    <text evidence="1">The sequence shown here is derived from an EMBL/GenBank/DDBJ whole genome shotgun (WGS) entry which is preliminary data.</text>
</comment>
<dbReference type="Pfam" id="PF09481">
    <property type="entry name" value="CRISPR_Cse1"/>
    <property type="match status" value="1"/>
</dbReference>
<protein>
    <submittedName>
        <fullName evidence="1">Type I-E CRISPR-associated protein Cse1/CasA</fullName>
    </submittedName>
</protein>
<dbReference type="AlphaFoldDB" id="A0A3D4SWW9"/>